<keyword evidence="1" id="KW-0812">Transmembrane</keyword>
<dbReference type="Proteomes" id="UP000230233">
    <property type="component" value="Chromosome I"/>
</dbReference>
<keyword evidence="1" id="KW-0472">Membrane</keyword>
<evidence type="ECO:0000256" key="2">
    <source>
        <dbReference type="SAM" id="SignalP"/>
    </source>
</evidence>
<feature type="signal peptide" evidence="2">
    <location>
        <begin position="1"/>
        <end position="18"/>
    </location>
</feature>
<keyword evidence="2" id="KW-0732">Signal</keyword>
<evidence type="ECO:0008006" key="5">
    <source>
        <dbReference type="Google" id="ProtNLM"/>
    </source>
</evidence>
<name>A0A2G5VK94_9PELO</name>
<protein>
    <recommendedName>
        <fullName evidence="5">Activin types I and II receptor domain-containing protein</fullName>
    </recommendedName>
</protein>
<sequence>MWMLTVAVALSQIGSSFQWREYKSFDCYRVQEHIDTISTGNMVFEREKCTGAEDSFLNGACKTDVINDVIHSGCINRTNWETNFLCSPLHNRRVFKKRFDSSGLFIQDNIKSSCCREPLCNNINYFRLLKNKKGNENNNLDQQLISDAVFLIFCVILSMIIIIAELLYRKPMIGRIEKKSYKKQEKHRRVE</sequence>
<gene>
    <name evidence="3" type="primary">Cni-T08B2.15</name>
    <name evidence="3" type="synonym">Cnig_chr_I.g2391</name>
    <name evidence="3" type="ORF">B9Z55_002391</name>
</gene>
<evidence type="ECO:0000313" key="3">
    <source>
        <dbReference type="EMBL" id="PIC52174.1"/>
    </source>
</evidence>
<accession>A0A2G5VK94</accession>
<evidence type="ECO:0000313" key="4">
    <source>
        <dbReference type="Proteomes" id="UP000230233"/>
    </source>
</evidence>
<proteinExistence type="predicted"/>
<comment type="caution">
    <text evidence="3">The sequence shown here is derived from an EMBL/GenBank/DDBJ whole genome shotgun (WGS) entry which is preliminary data.</text>
</comment>
<organism evidence="3 4">
    <name type="scientific">Caenorhabditis nigoni</name>
    <dbReference type="NCBI Taxonomy" id="1611254"/>
    <lineage>
        <taxon>Eukaryota</taxon>
        <taxon>Metazoa</taxon>
        <taxon>Ecdysozoa</taxon>
        <taxon>Nematoda</taxon>
        <taxon>Chromadorea</taxon>
        <taxon>Rhabditida</taxon>
        <taxon>Rhabditina</taxon>
        <taxon>Rhabditomorpha</taxon>
        <taxon>Rhabditoidea</taxon>
        <taxon>Rhabditidae</taxon>
        <taxon>Peloderinae</taxon>
        <taxon>Caenorhabditis</taxon>
    </lineage>
</organism>
<dbReference type="AlphaFoldDB" id="A0A2G5VK94"/>
<keyword evidence="1" id="KW-1133">Transmembrane helix</keyword>
<dbReference type="OrthoDB" id="5866936at2759"/>
<reference evidence="4" key="1">
    <citation type="submission" date="2017-10" db="EMBL/GenBank/DDBJ databases">
        <title>Rapid genome shrinkage in a self-fertile nematode reveals novel sperm competition proteins.</title>
        <authorList>
            <person name="Yin D."/>
            <person name="Schwarz E.M."/>
            <person name="Thomas C.G."/>
            <person name="Felde R.L."/>
            <person name="Korf I.F."/>
            <person name="Cutter A.D."/>
            <person name="Schartner C.M."/>
            <person name="Ralston E.J."/>
            <person name="Meyer B.J."/>
            <person name="Haag E.S."/>
        </authorList>
    </citation>
    <scope>NUCLEOTIDE SEQUENCE [LARGE SCALE GENOMIC DNA]</scope>
    <source>
        <strain evidence="4">JU1422</strain>
    </source>
</reference>
<evidence type="ECO:0000256" key="1">
    <source>
        <dbReference type="SAM" id="Phobius"/>
    </source>
</evidence>
<dbReference type="EMBL" id="PDUG01000001">
    <property type="protein sequence ID" value="PIC52174.1"/>
    <property type="molecule type" value="Genomic_DNA"/>
</dbReference>
<feature type="chain" id="PRO_5013559444" description="Activin types I and II receptor domain-containing protein" evidence="2">
    <location>
        <begin position="19"/>
        <end position="191"/>
    </location>
</feature>
<feature type="transmembrane region" description="Helical" evidence="1">
    <location>
        <begin position="148"/>
        <end position="168"/>
    </location>
</feature>
<keyword evidence="4" id="KW-1185">Reference proteome</keyword>